<dbReference type="SMART" id="SM00347">
    <property type="entry name" value="HTH_MARR"/>
    <property type="match status" value="1"/>
</dbReference>
<dbReference type="GO" id="GO:0003677">
    <property type="term" value="F:DNA binding"/>
    <property type="evidence" value="ECO:0007669"/>
    <property type="project" value="UniProtKB-KW"/>
</dbReference>
<sequence>MPHQADIRQVLWQLAFQFKVSSKRAIRDYDLPLNGMHVRLLQMISRQPACTAQHIAATTGRDKGQITRVIKELEAMNLVTRTPNPEDRRSQLLALSQTGQGLMTRIQEAEDEVRQTLLKGIPKKEVDAFIETGNRMLDNLREES</sequence>
<evidence type="ECO:0000256" key="2">
    <source>
        <dbReference type="ARBA" id="ARBA00023125"/>
    </source>
</evidence>
<keyword evidence="1" id="KW-0805">Transcription regulation</keyword>
<dbReference type="Gene3D" id="1.10.10.10">
    <property type="entry name" value="Winged helix-like DNA-binding domain superfamily/Winged helix DNA-binding domain"/>
    <property type="match status" value="1"/>
</dbReference>
<dbReference type="Proteomes" id="UP001108027">
    <property type="component" value="Unassembled WGS sequence"/>
</dbReference>
<dbReference type="PRINTS" id="PR00598">
    <property type="entry name" value="HTHMARR"/>
</dbReference>
<evidence type="ECO:0000313" key="6">
    <source>
        <dbReference type="Proteomes" id="UP001108027"/>
    </source>
</evidence>
<dbReference type="AlphaFoldDB" id="A0A9Q3YP42"/>
<accession>A0A9Q3YP42</accession>
<evidence type="ECO:0000256" key="1">
    <source>
        <dbReference type="ARBA" id="ARBA00023015"/>
    </source>
</evidence>
<gene>
    <name evidence="5" type="ORF">LL252_07645</name>
</gene>
<dbReference type="Pfam" id="PF12802">
    <property type="entry name" value="MarR_2"/>
    <property type="match status" value="1"/>
</dbReference>
<name>A0A9Q3YP42_9GAMM</name>
<evidence type="ECO:0000256" key="3">
    <source>
        <dbReference type="ARBA" id="ARBA00023163"/>
    </source>
</evidence>
<reference evidence="5" key="1">
    <citation type="submission" date="2021-10" db="EMBL/GenBank/DDBJ databases">
        <title>The diversity and Nitrogen Metabolism of Culturable Nitrate-Utilizing Bacteria Within the Oxygen Minimum Zone of the Changjiang (Yangtze River)Estuary.</title>
        <authorList>
            <person name="Zhang D."/>
            <person name="Zheng J."/>
            <person name="Liu S."/>
            <person name="He W."/>
        </authorList>
    </citation>
    <scope>NUCLEOTIDE SEQUENCE</scope>
    <source>
        <strain evidence="5">FXH-223</strain>
    </source>
</reference>
<keyword evidence="3" id="KW-0804">Transcription</keyword>
<evidence type="ECO:0000259" key="4">
    <source>
        <dbReference type="PROSITE" id="PS50995"/>
    </source>
</evidence>
<protein>
    <submittedName>
        <fullName evidence="5">MarR family winged helix-turn-helix transcriptional regulator</fullName>
    </submittedName>
</protein>
<dbReference type="EMBL" id="JAJGNA010000006">
    <property type="protein sequence ID" value="MCC4308445.1"/>
    <property type="molecule type" value="Genomic_DNA"/>
</dbReference>
<organism evidence="5 6">
    <name type="scientific">Alloalcanivorax marinus</name>
    <dbReference type="NCBI Taxonomy" id="1177169"/>
    <lineage>
        <taxon>Bacteria</taxon>
        <taxon>Pseudomonadati</taxon>
        <taxon>Pseudomonadota</taxon>
        <taxon>Gammaproteobacteria</taxon>
        <taxon>Oceanospirillales</taxon>
        <taxon>Alcanivoracaceae</taxon>
        <taxon>Alloalcanivorax</taxon>
    </lineage>
</organism>
<evidence type="ECO:0000313" key="5">
    <source>
        <dbReference type="EMBL" id="MCC4308445.1"/>
    </source>
</evidence>
<dbReference type="GO" id="GO:0003700">
    <property type="term" value="F:DNA-binding transcription factor activity"/>
    <property type="evidence" value="ECO:0007669"/>
    <property type="project" value="InterPro"/>
</dbReference>
<dbReference type="InterPro" id="IPR000835">
    <property type="entry name" value="HTH_MarR-typ"/>
</dbReference>
<dbReference type="InterPro" id="IPR036390">
    <property type="entry name" value="WH_DNA-bd_sf"/>
</dbReference>
<keyword evidence="2" id="KW-0238">DNA-binding</keyword>
<keyword evidence="6" id="KW-1185">Reference proteome</keyword>
<proteinExistence type="predicted"/>
<dbReference type="RefSeq" id="WP_228233645.1">
    <property type="nucleotide sequence ID" value="NZ_JAJGNA010000006.1"/>
</dbReference>
<comment type="caution">
    <text evidence="5">The sequence shown here is derived from an EMBL/GenBank/DDBJ whole genome shotgun (WGS) entry which is preliminary data.</text>
</comment>
<dbReference type="PANTHER" id="PTHR42756">
    <property type="entry name" value="TRANSCRIPTIONAL REGULATOR, MARR"/>
    <property type="match status" value="1"/>
</dbReference>
<dbReference type="InterPro" id="IPR036388">
    <property type="entry name" value="WH-like_DNA-bd_sf"/>
</dbReference>
<dbReference type="PANTHER" id="PTHR42756:SF1">
    <property type="entry name" value="TRANSCRIPTIONAL REPRESSOR OF EMRAB OPERON"/>
    <property type="match status" value="1"/>
</dbReference>
<dbReference type="PROSITE" id="PS50995">
    <property type="entry name" value="HTH_MARR_2"/>
    <property type="match status" value="1"/>
</dbReference>
<dbReference type="SUPFAM" id="SSF46785">
    <property type="entry name" value="Winged helix' DNA-binding domain"/>
    <property type="match status" value="1"/>
</dbReference>
<feature type="domain" description="HTH marR-type" evidence="4">
    <location>
        <begin position="4"/>
        <end position="138"/>
    </location>
</feature>